<comment type="similarity">
    <text evidence="1">Belongs to the peptidase S1 family.</text>
</comment>
<reference evidence="7 8" key="1">
    <citation type="journal article" date="2016" name="Mol. Biol. Evol.">
        <title>Genome-Wide Survey of Gut Fungi (Harpellales) Reveals the First Horizontally Transferred Ubiquitin Gene from a Mosquito Host.</title>
        <authorList>
            <person name="Wang Y."/>
            <person name="White M.M."/>
            <person name="Kvist S."/>
            <person name="Moncalvo J.M."/>
        </authorList>
    </citation>
    <scope>NUCLEOTIDE SEQUENCE [LARGE SCALE GENOMIC DNA]</scope>
    <source>
        <strain evidence="7 8">ALG-7-W6</strain>
    </source>
</reference>
<accession>A0A1R0H8K1</accession>
<keyword evidence="3" id="KW-0720">Serine protease</keyword>
<dbReference type="STRING" id="133383.A0A1R0H8K1"/>
<evidence type="ECO:0000256" key="3">
    <source>
        <dbReference type="RuleBase" id="RU363034"/>
    </source>
</evidence>
<keyword evidence="3" id="KW-0378">Hydrolase</keyword>
<dbReference type="InterPro" id="IPR001314">
    <property type="entry name" value="Peptidase_S1A"/>
</dbReference>
<protein>
    <submittedName>
        <fullName evidence="7">Trypsin-2</fullName>
    </submittedName>
</protein>
<keyword evidence="3" id="KW-0645">Protease</keyword>
<dbReference type="AlphaFoldDB" id="A0A1R0H8K1"/>
<dbReference type="InterPro" id="IPR009003">
    <property type="entry name" value="Peptidase_S1_PA"/>
</dbReference>
<dbReference type="PROSITE" id="PS00134">
    <property type="entry name" value="TRYPSIN_HIS"/>
    <property type="match status" value="1"/>
</dbReference>
<feature type="domain" description="Peptidase S1" evidence="6">
    <location>
        <begin position="35"/>
        <end position="283"/>
    </location>
</feature>
<evidence type="ECO:0000256" key="5">
    <source>
        <dbReference type="SAM" id="SignalP"/>
    </source>
</evidence>
<dbReference type="GO" id="GO:0006508">
    <property type="term" value="P:proteolysis"/>
    <property type="evidence" value="ECO:0007669"/>
    <property type="project" value="UniProtKB-KW"/>
</dbReference>
<dbReference type="PRINTS" id="PR00722">
    <property type="entry name" value="CHYMOTRYPSIN"/>
</dbReference>
<dbReference type="PROSITE" id="PS50240">
    <property type="entry name" value="TRYPSIN_DOM"/>
    <property type="match status" value="1"/>
</dbReference>
<evidence type="ECO:0000259" key="6">
    <source>
        <dbReference type="PROSITE" id="PS50240"/>
    </source>
</evidence>
<dbReference type="SMART" id="SM00020">
    <property type="entry name" value="Tryp_SPc"/>
    <property type="match status" value="1"/>
</dbReference>
<dbReference type="Pfam" id="PF00089">
    <property type="entry name" value="Trypsin"/>
    <property type="match status" value="1"/>
</dbReference>
<dbReference type="InterPro" id="IPR001254">
    <property type="entry name" value="Trypsin_dom"/>
</dbReference>
<evidence type="ECO:0000313" key="7">
    <source>
        <dbReference type="EMBL" id="OLY85522.1"/>
    </source>
</evidence>
<name>A0A1R0H8K1_9FUNG</name>
<evidence type="ECO:0000256" key="4">
    <source>
        <dbReference type="SAM" id="MobiDB-lite"/>
    </source>
</evidence>
<sequence>MKIISSLIIYFGFSVLETWVEAQKNITFNSITPKIINGVQVDEGAIPYAAFIYIDFDDSGASCTGSLISPSVIVTAAHCLFNEKGVATSPSNIYVSVGSIYNILYNSNAYTVSKSIPHPKYNPSTAANDIGLLVLSSKSDIKTFAKIYDLPITTDLKTFVAGWGVTSNSDASSVSDVLMAVPIQITNNAQCKVYNPSYTNNDGYSICTLTVNNQDSCYGDSGGPLALSSVSSLPLLGLTSFGNGPSAAQYIQNDEKPPCGINGGFGYYTHVFYYIDWITSTTSLSKSSILYSSSGTIQSSAAGSPNIIQSTANGSPNIIMSSSAGFPNIIQTSADDFPIDVASDDVDFPDEIQSSTGGLPSAATSRASSVPTVQTTTQSSTKTTSGSGKIKADYILYLLPFFIVPLFL</sequence>
<dbReference type="InterPro" id="IPR018114">
    <property type="entry name" value="TRYPSIN_HIS"/>
</dbReference>
<dbReference type="EMBL" id="LSSL01000086">
    <property type="protein sequence ID" value="OLY85522.1"/>
    <property type="molecule type" value="Genomic_DNA"/>
</dbReference>
<evidence type="ECO:0000256" key="1">
    <source>
        <dbReference type="ARBA" id="ARBA00007664"/>
    </source>
</evidence>
<dbReference type="Proteomes" id="UP000187455">
    <property type="component" value="Unassembled WGS sequence"/>
</dbReference>
<dbReference type="FunFam" id="2.40.10.10:FF:000068">
    <property type="entry name" value="transmembrane protease serine 2"/>
    <property type="match status" value="1"/>
</dbReference>
<feature type="signal peptide" evidence="5">
    <location>
        <begin position="1"/>
        <end position="22"/>
    </location>
</feature>
<dbReference type="SUPFAM" id="SSF50494">
    <property type="entry name" value="Trypsin-like serine proteases"/>
    <property type="match status" value="1"/>
</dbReference>
<dbReference type="GO" id="GO:0004252">
    <property type="term" value="F:serine-type endopeptidase activity"/>
    <property type="evidence" value="ECO:0007669"/>
    <property type="project" value="InterPro"/>
</dbReference>
<gene>
    <name evidence="7" type="ORF">AYI68_g284</name>
</gene>
<dbReference type="Gene3D" id="2.40.10.10">
    <property type="entry name" value="Trypsin-like serine proteases"/>
    <property type="match status" value="1"/>
</dbReference>
<dbReference type="PANTHER" id="PTHR24276:SF91">
    <property type="entry name" value="AT26814P-RELATED"/>
    <property type="match status" value="1"/>
</dbReference>
<dbReference type="PROSITE" id="PS00135">
    <property type="entry name" value="TRYPSIN_SER"/>
    <property type="match status" value="1"/>
</dbReference>
<dbReference type="PANTHER" id="PTHR24276">
    <property type="entry name" value="POLYSERASE-RELATED"/>
    <property type="match status" value="1"/>
</dbReference>
<feature type="region of interest" description="Disordered" evidence="4">
    <location>
        <begin position="353"/>
        <end position="387"/>
    </location>
</feature>
<feature type="compositionally biased region" description="Low complexity" evidence="4">
    <location>
        <begin position="368"/>
        <end position="387"/>
    </location>
</feature>
<keyword evidence="5" id="KW-0732">Signal</keyword>
<evidence type="ECO:0000313" key="8">
    <source>
        <dbReference type="Proteomes" id="UP000187455"/>
    </source>
</evidence>
<dbReference type="InterPro" id="IPR043504">
    <property type="entry name" value="Peptidase_S1_PA_chymotrypsin"/>
</dbReference>
<organism evidence="7 8">
    <name type="scientific">Smittium mucronatum</name>
    <dbReference type="NCBI Taxonomy" id="133383"/>
    <lineage>
        <taxon>Eukaryota</taxon>
        <taxon>Fungi</taxon>
        <taxon>Fungi incertae sedis</taxon>
        <taxon>Zoopagomycota</taxon>
        <taxon>Kickxellomycotina</taxon>
        <taxon>Harpellomycetes</taxon>
        <taxon>Harpellales</taxon>
        <taxon>Legeriomycetaceae</taxon>
        <taxon>Smittium</taxon>
    </lineage>
</organism>
<keyword evidence="8" id="KW-1185">Reference proteome</keyword>
<evidence type="ECO:0000256" key="2">
    <source>
        <dbReference type="ARBA" id="ARBA00023157"/>
    </source>
</evidence>
<dbReference type="InterPro" id="IPR033116">
    <property type="entry name" value="TRYPSIN_SER"/>
</dbReference>
<keyword evidence="2" id="KW-1015">Disulfide bond</keyword>
<comment type="caution">
    <text evidence="7">The sequence shown here is derived from an EMBL/GenBank/DDBJ whole genome shotgun (WGS) entry which is preliminary data.</text>
</comment>
<dbReference type="InterPro" id="IPR050430">
    <property type="entry name" value="Peptidase_S1"/>
</dbReference>
<proteinExistence type="inferred from homology"/>
<feature type="chain" id="PRO_5012255060" evidence="5">
    <location>
        <begin position="23"/>
        <end position="408"/>
    </location>
</feature>
<dbReference type="CDD" id="cd00190">
    <property type="entry name" value="Tryp_SPc"/>
    <property type="match status" value="1"/>
</dbReference>
<dbReference type="OrthoDB" id="6380398at2759"/>
<feature type="compositionally biased region" description="Polar residues" evidence="4">
    <location>
        <begin position="353"/>
        <end position="367"/>
    </location>
</feature>